<keyword evidence="1" id="KW-0732">Signal</keyword>
<evidence type="ECO:0000313" key="3">
    <source>
        <dbReference type="Proteomes" id="UP000713596"/>
    </source>
</evidence>
<feature type="signal peptide" evidence="1">
    <location>
        <begin position="1"/>
        <end position="20"/>
    </location>
</feature>
<dbReference type="Proteomes" id="UP000713596">
    <property type="component" value="Unassembled WGS sequence"/>
</dbReference>
<proteinExistence type="predicted"/>
<reference evidence="2" key="2">
    <citation type="submission" date="2021-04" db="EMBL/GenBank/DDBJ databases">
        <authorList>
            <person name="Gilroy R."/>
        </authorList>
    </citation>
    <scope>NUCLEOTIDE SEQUENCE</scope>
    <source>
        <strain evidence="2">B5_2728</strain>
    </source>
</reference>
<organism evidence="2 3">
    <name type="scientific">Candidatus Allofournierella pullistercoris</name>
    <dbReference type="NCBI Taxonomy" id="2838597"/>
    <lineage>
        <taxon>Bacteria</taxon>
        <taxon>Bacillati</taxon>
        <taxon>Bacillota</taxon>
        <taxon>Clostridia</taxon>
        <taxon>Eubacteriales</taxon>
        <taxon>Oscillospiraceae</taxon>
        <taxon>Allofournierella</taxon>
    </lineage>
</organism>
<reference evidence="2" key="1">
    <citation type="journal article" date="2021" name="PeerJ">
        <title>Extensive microbial diversity within the chicken gut microbiome revealed by metagenomics and culture.</title>
        <authorList>
            <person name="Gilroy R."/>
            <person name="Ravi A."/>
            <person name="Getino M."/>
            <person name="Pursley I."/>
            <person name="Horton D.L."/>
            <person name="Alikhan N.F."/>
            <person name="Baker D."/>
            <person name="Gharbi K."/>
            <person name="Hall N."/>
            <person name="Watson M."/>
            <person name="Adriaenssens E.M."/>
            <person name="Foster-Nyarko E."/>
            <person name="Jarju S."/>
            <person name="Secka A."/>
            <person name="Antonio M."/>
            <person name="Oren A."/>
            <person name="Chaudhuri R.R."/>
            <person name="La Ragione R."/>
            <person name="Hildebrand F."/>
            <person name="Pallen M.J."/>
        </authorList>
    </citation>
    <scope>NUCLEOTIDE SEQUENCE</scope>
    <source>
        <strain evidence="2">B5_2728</strain>
    </source>
</reference>
<gene>
    <name evidence="2" type="ORF">H9882_00480</name>
</gene>
<evidence type="ECO:0000256" key="1">
    <source>
        <dbReference type="SAM" id="SignalP"/>
    </source>
</evidence>
<dbReference type="PROSITE" id="PS51257">
    <property type="entry name" value="PROKAR_LIPOPROTEIN"/>
    <property type="match status" value="1"/>
</dbReference>
<evidence type="ECO:0000313" key="2">
    <source>
        <dbReference type="EMBL" id="MBU3805369.1"/>
    </source>
</evidence>
<dbReference type="AlphaFoldDB" id="A0A948T1K9"/>
<protein>
    <submittedName>
        <fullName evidence="2">Uncharacterized protein</fullName>
    </submittedName>
</protein>
<dbReference type="EMBL" id="JAHLFP010000003">
    <property type="protein sequence ID" value="MBU3805369.1"/>
    <property type="molecule type" value="Genomic_DNA"/>
</dbReference>
<comment type="caution">
    <text evidence="2">The sequence shown here is derived from an EMBL/GenBank/DDBJ whole genome shotgun (WGS) entry which is preliminary data.</text>
</comment>
<sequence length="239" mass="26588">MNQLRIASAGLAMLSLFAMAGCQKEPTPEEIESALIAEAENATLNPEYVFSVDDLTDEVAKKNYSEAATWVDVGESFPLYSIEHIDKTVLTAKVEKLEFTQDFSGLEDNFYDIPSSAKLEGDKLSSEQVIALVTYTVENTSDETATFYGNDLQFAALNSPNPYTWGSGQVFYWNQVEHPHADNKSYFARSLAPRETITVVQGYLAEADVEQCKTLVLETPYMSDETGNVSPFYVIRIPQ</sequence>
<name>A0A948T1K9_9FIRM</name>
<accession>A0A948T1K9</accession>
<feature type="chain" id="PRO_5038788824" evidence="1">
    <location>
        <begin position="21"/>
        <end position="239"/>
    </location>
</feature>